<evidence type="ECO:0000256" key="2">
    <source>
        <dbReference type="ARBA" id="ARBA00022801"/>
    </source>
</evidence>
<evidence type="ECO:0000313" key="7">
    <source>
        <dbReference type="Proteomes" id="UP000549394"/>
    </source>
</evidence>
<dbReference type="OrthoDB" id="6513042at2759"/>
<dbReference type="EMBL" id="CAJFCJ010000014">
    <property type="protein sequence ID" value="CAD5121261.1"/>
    <property type="molecule type" value="Genomic_DNA"/>
</dbReference>
<dbReference type="Pfam" id="PF00773">
    <property type="entry name" value="RNB"/>
    <property type="match status" value="1"/>
</dbReference>
<keyword evidence="2" id="KW-0378">Hydrolase</keyword>
<dbReference type="Gene3D" id="3.40.50.300">
    <property type="entry name" value="P-loop containing nucleotide triphosphate hydrolases"/>
    <property type="match status" value="1"/>
</dbReference>
<comment type="caution">
    <text evidence="6">The sequence shown here is derived from an EMBL/GenBank/DDBJ whole genome shotgun (WGS) entry which is preliminary data.</text>
</comment>
<organism evidence="6 7">
    <name type="scientific">Dimorphilus gyrociliatus</name>
    <dbReference type="NCBI Taxonomy" id="2664684"/>
    <lineage>
        <taxon>Eukaryota</taxon>
        <taxon>Metazoa</taxon>
        <taxon>Spiralia</taxon>
        <taxon>Lophotrochozoa</taxon>
        <taxon>Annelida</taxon>
        <taxon>Polychaeta</taxon>
        <taxon>Polychaeta incertae sedis</taxon>
        <taxon>Dinophilidae</taxon>
        <taxon>Dimorphilus</taxon>
    </lineage>
</organism>
<dbReference type="InterPro" id="IPR041677">
    <property type="entry name" value="DNA2/NAM7_AAA_11"/>
</dbReference>
<dbReference type="InterPro" id="IPR027417">
    <property type="entry name" value="P-loop_NTPase"/>
</dbReference>
<dbReference type="AlphaFoldDB" id="A0A7I8W080"/>
<sequence length="1256" mass="147252">MANGDDNTDLPIILQELNSFESRLTENDTRTLRLQDGNSWWTRENDMLDSLKEKLENKPDVFKERYLRYKENKKYGVDEKGKAFEVNTKQSNLFEYDTVLVNCQKALVEGLLVKFTDYRYTYYICKPDGKYLIPFFDKKIPTLYRVHRYTVKSRNDTSISDGVLVFKFDPIKEGKITALSEIIDRRDREKYYYICIYLKWNSEFNCPLCLTVGKIQKEYLFYPEVLQQILKITQPVFEIKSKLPQLSKTKQYAFDRSIKSYIITESQSTDNEIECMFSVQSLRKNEYLIGIHIVDASFYIESDHFKESLYKGRSFNFGENATLPLFDKSEMERHPSFNSYVHTISIFFQYNSKTTKIKHKEEKSLKIRQPIVITYEKVQQVIDNEIEDYPDLRALYEFSKVSRKQRLDHQNYSEDIAFKKWDIYDALLMVQELHIQANVALTQLLLQNDKDYVPYGHVEEWWTIKSNGKNVTYDKDNESHVPTDDNIVFIKELWNIIRINLAQKKYETIRKILLQIDHRPLEKLSFIERSPHFAKFKVDDESYSLDSTIMTFTSPMTRIIDVFNQYRLFYEDPEDISASEEDFLRILMSFNDKNSIINALHEEFVEKHHGNGFTKRKKATCISLDKKRNLILLSVVQPKTYELNDIELNIVNFGTFNKSMTSDSLKLEWKERIFHVNEQQYESDESEFNFNLKDQVLKISTKQWKIILETIENPNGKEALISDLINEIYPDENEEEVRVCSKDIDTVAFSLLVEKGNVIDVIIGSSTTKPTIRPQYLFIKHNLGFCMDHIEDPFHCFCESINYENEKDTTYESKEEFLKIWSPVLNFQSVKMAIKYGDRFTLNNVNVRYRDGYCVFQLEQSLFNDKMIEIEKGDYFCISQQVPNTNTALNNDLFENKSSFWICHGVCIENDNIIKIEIISSSNYDFPPDHLNATIKVYRKLNEYKEKDRVLNDLLPNLKKDTLIHKIITNYNTNSKVDLKEISIVSKIKGLKNLKKKQKEAVEFALQRQFSVIKSADTVLNGKLITFIAYGILEDKDKSSERILICCPSAKSGNNVIKNLMKITTKDSKILNYIQVFSDVTEKADCKLRNDLVGFFSSEDKKEPVILKEKALHHIIREGKYSKEILEMEKNPVSFNRKDYKELVKKAKIDVLKEADVVITTCKLCSLDCIQQSGKFTHLIINDAGKCNEMDSLIPLLNYQPENIILIGNRKPPSLIFNTKTFPKSLGQTSLFKRYSKNESDILFSVDVEKKKKRRK</sequence>
<dbReference type="GO" id="GO:0005524">
    <property type="term" value="F:ATP binding"/>
    <property type="evidence" value="ECO:0007669"/>
    <property type="project" value="UniProtKB-KW"/>
</dbReference>
<evidence type="ECO:0000259" key="5">
    <source>
        <dbReference type="SMART" id="SM00955"/>
    </source>
</evidence>
<feature type="domain" description="RNB" evidence="5">
    <location>
        <begin position="253"/>
        <end position="574"/>
    </location>
</feature>
<dbReference type="PANTHER" id="PTHR43788:SF16">
    <property type="entry name" value="HELICASE WITH ZINC FINGER 2"/>
    <property type="match status" value="1"/>
</dbReference>
<dbReference type="GO" id="GO:0043139">
    <property type="term" value="F:5'-3' DNA helicase activity"/>
    <property type="evidence" value="ECO:0007669"/>
    <property type="project" value="TreeGrafter"/>
</dbReference>
<evidence type="ECO:0000256" key="4">
    <source>
        <dbReference type="ARBA" id="ARBA00022840"/>
    </source>
</evidence>
<dbReference type="PANTHER" id="PTHR43788">
    <property type="entry name" value="DNA2/NAM7 HELICASE FAMILY MEMBER"/>
    <property type="match status" value="1"/>
</dbReference>
<keyword evidence="7" id="KW-1185">Reference proteome</keyword>
<evidence type="ECO:0000256" key="3">
    <source>
        <dbReference type="ARBA" id="ARBA00022806"/>
    </source>
</evidence>
<dbReference type="Pfam" id="PF13086">
    <property type="entry name" value="AAA_11"/>
    <property type="match status" value="1"/>
</dbReference>
<dbReference type="SUPFAM" id="SSF50249">
    <property type="entry name" value="Nucleic acid-binding proteins"/>
    <property type="match status" value="1"/>
</dbReference>
<dbReference type="InterPro" id="IPR050534">
    <property type="entry name" value="Coronavir_polyprotein_1ab"/>
</dbReference>
<reference evidence="6 7" key="1">
    <citation type="submission" date="2020-08" db="EMBL/GenBank/DDBJ databases">
        <authorList>
            <person name="Hejnol A."/>
        </authorList>
    </citation>
    <scope>NUCLEOTIDE SEQUENCE [LARGE SCALE GENOMIC DNA]</scope>
</reference>
<accession>A0A7I8W080</accession>
<dbReference type="GO" id="GO:0016787">
    <property type="term" value="F:hydrolase activity"/>
    <property type="evidence" value="ECO:0007669"/>
    <property type="project" value="UniProtKB-KW"/>
</dbReference>
<keyword evidence="3" id="KW-0347">Helicase</keyword>
<gene>
    <name evidence="6" type="ORF">DGYR_LOCUS9243</name>
</gene>
<evidence type="ECO:0000313" key="6">
    <source>
        <dbReference type="EMBL" id="CAD5121261.1"/>
    </source>
</evidence>
<proteinExistence type="predicted"/>
<dbReference type="GO" id="GO:0003723">
    <property type="term" value="F:RNA binding"/>
    <property type="evidence" value="ECO:0007669"/>
    <property type="project" value="InterPro"/>
</dbReference>
<keyword evidence="1" id="KW-0547">Nucleotide-binding</keyword>
<dbReference type="GO" id="GO:0004540">
    <property type="term" value="F:RNA nuclease activity"/>
    <property type="evidence" value="ECO:0007669"/>
    <property type="project" value="InterPro"/>
</dbReference>
<keyword evidence="4" id="KW-0067">ATP-binding</keyword>
<dbReference type="InterPro" id="IPR001900">
    <property type="entry name" value="RNase_II/R"/>
</dbReference>
<protein>
    <submittedName>
        <fullName evidence="6">DgyrCDS9792</fullName>
    </submittedName>
</protein>
<dbReference type="SMART" id="SM00955">
    <property type="entry name" value="RNB"/>
    <property type="match status" value="1"/>
</dbReference>
<dbReference type="InterPro" id="IPR012340">
    <property type="entry name" value="NA-bd_OB-fold"/>
</dbReference>
<name>A0A7I8W080_9ANNE</name>
<evidence type="ECO:0000256" key="1">
    <source>
        <dbReference type="ARBA" id="ARBA00022741"/>
    </source>
</evidence>
<dbReference type="Proteomes" id="UP000549394">
    <property type="component" value="Unassembled WGS sequence"/>
</dbReference>